<reference evidence="1" key="1">
    <citation type="submission" date="2021-04" db="EMBL/GenBank/DDBJ databases">
        <title>Sequencing of actinobacteria type strains.</title>
        <authorList>
            <person name="Nguyen G.-S."/>
            <person name="Wentzel A."/>
        </authorList>
    </citation>
    <scope>NUCLEOTIDE SEQUENCE</scope>
    <source>
        <strain evidence="1">DSM 42095</strain>
    </source>
</reference>
<name>A0A8T4IY09_9ACTN</name>
<evidence type="ECO:0000313" key="1">
    <source>
        <dbReference type="EMBL" id="MBR7676280.1"/>
    </source>
</evidence>
<accession>A0A8T4IY09</accession>
<dbReference type="AlphaFoldDB" id="A0A8T4IY09"/>
<dbReference type="EMBL" id="JAGSMN010000630">
    <property type="protein sequence ID" value="MBR7676280.1"/>
    <property type="molecule type" value="Genomic_DNA"/>
</dbReference>
<comment type="caution">
    <text evidence="1">The sequence shown here is derived from an EMBL/GenBank/DDBJ whole genome shotgun (WGS) entry which is preliminary data.</text>
</comment>
<dbReference type="Proteomes" id="UP000675554">
    <property type="component" value="Unassembled WGS sequence"/>
</dbReference>
<proteinExistence type="predicted"/>
<evidence type="ECO:0000313" key="2">
    <source>
        <dbReference type="Proteomes" id="UP000675554"/>
    </source>
</evidence>
<gene>
    <name evidence="1" type="ORF">KDA82_25375</name>
</gene>
<keyword evidence="2" id="KW-1185">Reference proteome</keyword>
<sequence>MRRVLRRIDGDALDAAVGGRLTDRADVSRTVGQALQIVRRRRTVRTGKVSLERVYAVTSLTVHQAAAADLAERVRGYWALENREHHVRDVTFGEDASRVRTGNAHRAMASLRNLAIGALRLAGWDNIAEGLRHHGRDMTRPPTALGLM</sequence>
<protein>
    <submittedName>
        <fullName evidence="1">Transposase</fullName>
    </submittedName>
</protein>
<organism evidence="1 2">
    <name type="scientific">Streptomyces daliensis</name>
    <dbReference type="NCBI Taxonomy" id="299421"/>
    <lineage>
        <taxon>Bacteria</taxon>
        <taxon>Bacillati</taxon>
        <taxon>Actinomycetota</taxon>
        <taxon>Actinomycetes</taxon>
        <taxon>Kitasatosporales</taxon>
        <taxon>Streptomycetaceae</taxon>
        <taxon>Streptomyces</taxon>
    </lineage>
</organism>